<evidence type="ECO:0000256" key="1">
    <source>
        <dbReference type="ARBA" id="ARBA00004571"/>
    </source>
</evidence>
<accession>A0A382CGW0</accession>
<comment type="subcellular location">
    <subcellularLocation>
        <location evidence="1">Cell outer membrane</location>
        <topology evidence="1">Multi-pass membrane protein</topology>
    </subcellularLocation>
</comment>
<keyword evidence="8" id="KW-0472">Membrane</keyword>
<evidence type="ECO:0000259" key="10">
    <source>
        <dbReference type="Pfam" id="PF07715"/>
    </source>
</evidence>
<proteinExistence type="predicted"/>
<evidence type="ECO:0000256" key="4">
    <source>
        <dbReference type="ARBA" id="ARBA00022692"/>
    </source>
</evidence>
<feature type="domain" description="TonB-dependent receptor plug" evidence="10">
    <location>
        <begin position="32"/>
        <end position="138"/>
    </location>
</feature>
<keyword evidence="7" id="KW-0798">TonB box</keyword>
<dbReference type="AlphaFoldDB" id="A0A382CGW0"/>
<reference evidence="11" key="1">
    <citation type="submission" date="2018-05" db="EMBL/GenBank/DDBJ databases">
        <authorList>
            <person name="Lanie J.A."/>
            <person name="Ng W.-L."/>
            <person name="Kazmierczak K.M."/>
            <person name="Andrzejewski T.M."/>
            <person name="Davidsen T.M."/>
            <person name="Wayne K.J."/>
            <person name="Tettelin H."/>
            <person name="Glass J.I."/>
            <person name="Rusch D."/>
            <person name="Podicherti R."/>
            <person name="Tsui H.-C.T."/>
            <person name="Winkler M.E."/>
        </authorList>
    </citation>
    <scope>NUCLEOTIDE SEQUENCE</scope>
</reference>
<keyword evidence="4" id="KW-0812">Transmembrane</keyword>
<dbReference type="GO" id="GO:0006826">
    <property type="term" value="P:iron ion transport"/>
    <property type="evidence" value="ECO:0007669"/>
    <property type="project" value="UniProtKB-KW"/>
</dbReference>
<keyword evidence="2" id="KW-0813">Transport</keyword>
<dbReference type="SUPFAM" id="SSF56935">
    <property type="entry name" value="Porins"/>
    <property type="match status" value="1"/>
</dbReference>
<evidence type="ECO:0000256" key="6">
    <source>
        <dbReference type="ARBA" id="ARBA00023065"/>
    </source>
</evidence>
<keyword evidence="6" id="KW-0406">Ion transport</keyword>
<dbReference type="GO" id="GO:0009279">
    <property type="term" value="C:cell outer membrane"/>
    <property type="evidence" value="ECO:0007669"/>
    <property type="project" value="UniProtKB-SubCell"/>
</dbReference>
<dbReference type="Gene3D" id="2.40.170.20">
    <property type="entry name" value="TonB-dependent receptor, beta-barrel domain"/>
    <property type="match status" value="1"/>
</dbReference>
<feature type="non-terminal residue" evidence="11">
    <location>
        <position position="194"/>
    </location>
</feature>
<organism evidence="11">
    <name type="scientific">marine metagenome</name>
    <dbReference type="NCBI Taxonomy" id="408172"/>
    <lineage>
        <taxon>unclassified sequences</taxon>
        <taxon>metagenomes</taxon>
        <taxon>ecological metagenomes</taxon>
    </lineage>
</organism>
<keyword evidence="5" id="KW-0408">Iron</keyword>
<protein>
    <recommendedName>
        <fullName evidence="10">TonB-dependent receptor plug domain-containing protein</fullName>
    </recommendedName>
</protein>
<dbReference type="InterPro" id="IPR012910">
    <property type="entry name" value="Plug_dom"/>
</dbReference>
<dbReference type="PROSITE" id="PS52016">
    <property type="entry name" value="TONB_DEPENDENT_REC_3"/>
    <property type="match status" value="1"/>
</dbReference>
<keyword evidence="9" id="KW-0998">Cell outer membrane</keyword>
<evidence type="ECO:0000256" key="2">
    <source>
        <dbReference type="ARBA" id="ARBA00022448"/>
    </source>
</evidence>
<dbReference type="PANTHER" id="PTHR32552:SF81">
    <property type="entry name" value="TONB-DEPENDENT OUTER MEMBRANE RECEPTOR"/>
    <property type="match status" value="1"/>
</dbReference>
<evidence type="ECO:0000313" key="11">
    <source>
        <dbReference type="EMBL" id="SVB25089.1"/>
    </source>
</evidence>
<evidence type="ECO:0000256" key="5">
    <source>
        <dbReference type="ARBA" id="ARBA00023004"/>
    </source>
</evidence>
<evidence type="ECO:0000256" key="7">
    <source>
        <dbReference type="ARBA" id="ARBA00023077"/>
    </source>
</evidence>
<dbReference type="InterPro" id="IPR036942">
    <property type="entry name" value="Beta-barrel_TonB_sf"/>
</dbReference>
<evidence type="ECO:0000256" key="8">
    <source>
        <dbReference type="ARBA" id="ARBA00023136"/>
    </source>
</evidence>
<keyword evidence="3" id="KW-0410">Iron transport</keyword>
<dbReference type="InterPro" id="IPR039426">
    <property type="entry name" value="TonB-dep_rcpt-like"/>
</dbReference>
<dbReference type="PANTHER" id="PTHR32552">
    <property type="entry name" value="FERRICHROME IRON RECEPTOR-RELATED"/>
    <property type="match status" value="1"/>
</dbReference>
<name>A0A382CGW0_9ZZZZ</name>
<evidence type="ECO:0000256" key="9">
    <source>
        <dbReference type="ARBA" id="ARBA00023237"/>
    </source>
</evidence>
<dbReference type="EMBL" id="UINC01034361">
    <property type="protein sequence ID" value="SVB25089.1"/>
    <property type="molecule type" value="Genomic_DNA"/>
</dbReference>
<sequence>MRNPDKVSWFFTVAAFSIAGVFTMSTVGFAEQATTISPEEIDQLPVLDITNLADYSPSLISDLGSTNGSNRLTVRGLVPTRFQENVGVYVDGIDISSQGLASPYGSMLSNPYFFDVESVEVKKGPHSAMYGRNASAGAVLITTKDPGDEFGGKVSVAAGEFGRTLVKAGLSGPVTNSLGFGLNGAYQTGDGFFD</sequence>
<evidence type="ECO:0000256" key="3">
    <source>
        <dbReference type="ARBA" id="ARBA00022496"/>
    </source>
</evidence>
<dbReference type="Pfam" id="PF07715">
    <property type="entry name" value="Plug"/>
    <property type="match status" value="1"/>
</dbReference>
<gene>
    <name evidence="11" type="ORF">METZ01_LOCUS177943</name>
</gene>